<feature type="compositionally biased region" description="Basic residues" evidence="1">
    <location>
        <begin position="33"/>
        <end position="45"/>
    </location>
</feature>
<dbReference type="EMBL" id="CP010525">
    <property type="protein sequence ID" value="AJO24613.1"/>
    <property type="molecule type" value="Genomic_DNA"/>
</dbReference>
<name>A0AAN0WDY6_HEYCO</name>
<dbReference type="AlphaFoldDB" id="A0AAN0WDY6"/>
<dbReference type="Proteomes" id="UP000032024">
    <property type="component" value="Chromosome"/>
</dbReference>
<keyword evidence="3" id="KW-1185">Reference proteome</keyword>
<evidence type="ECO:0000313" key="3">
    <source>
        <dbReference type="Proteomes" id="UP000032024"/>
    </source>
</evidence>
<organism evidence="2 3">
    <name type="scientific">Heyndrickxia coagulans</name>
    <name type="common">Weizmannia coagulans</name>
    <dbReference type="NCBI Taxonomy" id="1398"/>
    <lineage>
        <taxon>Bacteria</taxon>
        <taxon>Bacillati</taxon>
        <taxon>Bacillota</taxon>
        <taxon>Bacilli</taxon>
        <taxon>Bacillales</taxon>
        <taxon>Bacillaceae</taxon>
        <taxon>Heyndrickxia</taxon>
    </lineage>
</organism>
<feature type="region of interest" description="Disordered" evidence="1">
    <location>
        <begin position="26"/>
        <end position="45"/>
    </location>
</feature>
<reference evidence="3" key="1">
    <citation type="submission" date="2015-01" db="EMBL/GenBank/DDBJ databases">
        <title>Comparative genome analysis of Bacillus coagulans HM-08, Clostridium butyricum HM-68, Bacillus subtilis HM-66 and Bacillus paralicheniformis BL-09.</title>
        <authorList>
            <person name="Zhang H."/>
        </authorList>
    </citation>
    <scope>NUCLEOTIDE SEQUENCE [LARGE SCALE GENOMIC DNA]</scope>
    <source>
        <strain evidence="3">HM-08</strain>
    </source>
</reference>
<gene>
    <name evidence="2" type="ORF">SB48_HM08orf06071</name>
</gene>
<dbReference type="RefSeq" id="WP_218832504.1">
    <property type="nucleotide sequence ID" value="NZ_CP058594.1"/>
</dbReference>
<protein>
    <submittedName>
        <fullName evidence="2">Uncharacterized protein</fullName>
    </submittedName>
</protein>
<proteinExistence type="predicted"/>
<evidence type="ECO:0000256" key="1">
    <source>
        <dbReference type="SAM" id="MobiDB-lite"/>
    </source>
</evidence>
<sequence>MNKVVSLLSNLEILLTQQALMNMSETDPAKRKAAEKHRTTRYISA</sequence>
<accession>A0AAN0WDY6</accession>
<evidence type="ECO:0000313" key="2">
    <source>
        <dbReference type="EMBL" id="AJO24613.1"/>
    </source>
</evidence>